<feature type="compositionally biased region" description="Acidic residues" evidence="1">
    <location>
        <begin position="115"/>
        <end position="137"/>
    </location>
</feature>
<feature type="region of interest" description="Disordered" evidence="1">
    <location>
        <begin position="1"/>
        <end position="216"/>
    </location>
</feature>
<sequence length="972" mass="110358">MSKEQATDTSPPLNTYAASTILTPASTPADTPQRTPPVPITSYRTEYHGKMDGKAQDHTETANVPQTEQTTTATVQIEEPAKIVRKKSKCHKTKHKKKSKAVKKSHNRKTARDDSDSDSDDGSSSDSASDSDDSSSEEEVRKKKAKAKQLRKAKEKKKSKKSKKHESDSDSDDSTSDDSNDPPEDEAARRRKKSKKPKKAQESDTEDAVTDVDEEKDVTALEAQVRELMGKIAELRAAPTKASKSKRRRSSTKSAKSSRSKSKSKKVDSLEFKRVDQLWDSTIHNYKLKESAEDDAGEFAEFAFLVRRRFDWENKYQSTVIDIKSKQLRAILAVVMKECKSVSLEAEEPTIDPNLLFLYLEDLRTYYKKTIKSKIKAEKKKKAVKKLEQQRLLCKLLVHFIDEDYAETKKTLYPLLEAGNITFDLLWALFTPNDIAITSCYGSWDEPRCFKVDYAMKYQTMTRGEWYCIEGKYMEYDGKGFGFGEFEVDIEAFKGPRKISSLASFPLKYHKDPEAVKKQIVERGQRFVEMEGMEYKFHKGLAFMKKKKQVLKININGRIMIDPATFRRVNPNYPISLIKPKEADDLFSDSEGDDDCTCCGDDSDNEDALGGNEEKLENEDAGDTKAPKYKYKWVEDDRGNPHFVAVEVDENGEPVRNELLDKLENSDSKKRSYTSEQLLLTSPVVLGFAFSEKLWLEFSLSGVHEITWNDDAFNSLVLEGDKKSTVRALVESHKFHAAHTIDDVVQGKGRGLVFVLHGPPGTGKTLTAEGISELLRCPLYIVSAGELGTDPARLEQELQKILDIAHSWGALLLLDEADVFLEKREVHDIHRNALVSIFLRLLEYFQGILFLTTNRVETFDDAFQSRIHVALRYEQLTPKAKKEVWKNFISKVRRQEGAQVADFSEEDFTVLSRHRINGRQIKNMVRTAQALALNEGVKLTMSHIRRVLDVAETFDRDLKGGTGYIDAMRSYT</sequence>
<dbReference type="GO" id="GO:0006334">
    <property type="term" value="P:nucleosome assembly"/>
    <property type="evidence" value="ECO:0007669"/>
    <property type="project" value="InterPro"/>
</dbReference>
<feature type="compositionally biased region" description="Basic residues" evidence="1">
    <location>
        <begin position="243"/>
        <end position="264"/>
    </location>
</feature>
<proteinExistence type="predicted"/>
<reference evidence="3 4" key="2">
    <citation type="journal article" date="2012" name="PLoS Pathog.">
        <title>Diverse lifestyles and strategies of plant pathogenesis encoded in the genomes of eighteen Dothideomycetes fungi.</title>
        <authorList>
            <person name="Ohm R.A."/>
            <person name="Feau N."/>
            <person name="Henrissat B."/>
            <person name="Schoch C.L."/>
            <person name="Horwitz B.A."/>
            <person name="Barry K.W."/>
            <person name="Condon B.J."/>
            <person name="Copeland A.C."/>
            <person name="Dhillon B."/>
            <person name="Glaser F."/>
            <person name="Hesse C.N."/>
            <person name="Kosti I."/>
            <person name="LaButti K."/>
            <person name="Lindquist E.A."/>
            <person name="Lucas S."/>
            <person name="Salamov A.A."/>
            <person name="Bradshaw R.E."/>
            <person name="Ciuffetti L."/>
            <person name="Hamelin R.C."/>
            <person name="Kema G.H.J."/>
            <person name="Lawrence C."/>
            <person name="Scott J.A."/>
            <person name="Spatafora J.W."/>
            <person name="Turgeon B.G."/>
            <person name="de Wit P.J.G.M."/>
            <person name="Zhong S."/>
            <person name="Goodwin S.B."/>
            <person name="Grigoriev I.V."/>
        </authorList>
    </citation>
    <scope>NUCLEOTIDE SEQUENCE [LARGE SCALE GENOMIC DNA]</scope>
    <source>
        <strain evidence="4">NZE10 / CBS 128990</strain>
    </source>
</reference>
<dbReference type="InterPro" id="IPR005819">
    <property type="entry name" value="H1/H5"/>
</dbReference>
<dbReference type="OrthoDB" id="10042665at2759"/>
<dbReference type="CDD" id="cd19481">
    <property type="entry name" value="RecA-like_protease"/>
    <property type="match status" value="1"/>
</dbReference>
<protein>
    <recommendedName>
        <fullName evidence="2">AAA+ ATPase domain-containing protein</fullName>
    </recommendedName>
</protein>
<feature type="compositionally biased region" description="Polar residues" evidence="1">
    <location>
        <begin position="7"/>
        <end position="33"/>
    </location>
</feature>
<dbReference type="HOGENOM" id="CLU_004471_1_0_1"/>
<dbReference type="Pfam" id="PF22942">
    <property type="entry name" value="DUF7025"/>
    <property type="match status" value="1"/>
</dbReference>
<dbReference type="Pfam" id="PF00004">
    <property type="entry name" value="AAA"/>
    <property type="match status" value="1"/>
</dbReference>
<dbReference type="SUPFAM" id="SSF52540">
    <property type="entry name" value="P-loop containing nucleoside triphosphate hydrolases"/>
    <property type="match status" value="1"/>
</dbReference>
<feature type="compositionally biased region" description="Basic residues" evidence="1">
    <location>
        <begin position="142"/>
        <end position="164"/>
    </location>
</feature>
<accession>N1PWW0</accession>
<dbReference type="SMART" id="SM00382">
    <property type="entry name" value="AAA"/>
    <property type="match status" value="1"/>
</dbReference>
<feature type="region of interest" description="Disordered" evidence="1">
    <location>
        <begin position="236"/>
        <end position="266"/>
    </location>
</feature>
<dbReference type="GO" id="GO:0016887">
    <property type="term" value="F:ATP hydrolysis activity"/>
    <property type="evidence" value="ECO:0007669"/>
    <property type="project" value="InterPro"/>
</dbReference>
<evidence type="ECO:0000313" key="4">
    <source>
        <dbReference type="Proteomes" id="UP000016933"/>
    </source>
</evidence>
<feature type="compositionally biased region" description="Acidic residues" evidence="1">
    <location>
        <begin position="203"/>
        <end position="216"/>
    </location>
</feature>
<evidence type="ECO:0000313" key="3">
    <source>
        <dbReference type="EMBL" id="EME48021.1"/>
    </source>
</evidence>
<dbReference type="OMA" id="FDWENKY"/>
<dbReference type="GO" id="GO:0005524">
    <property type="term" value="F:ATP binding"/>
    <property type="evidence" value="ECO:0007669"/>
    <property type="project" value="InterPro"/>
</dbReference>
<dbReference type="Gene3D" id="3.40.50.300">
    <property type="entry name" value="P-loop containing nucleotide triphosphate hydrolases"/>
    <property type="match status" value="1"/>
</dbReference>
<feature type="compositionally biased region" description="Acidic residues" evidence="1">
    <location>
        <begin position="169"/>
        <end position="185"/>
    </location>
</feature>
<dbReference type="Proteomes" id="UP000016933">
    <property type="component" value="Unassembled WGS sequence"/>
</dbReference>
<dbReference type="InterPro" id="IPR027417">
    <property type="entry name" value="P-loop_NTPase"/>
</dbReference>
<name>N1PWW0_DOTSN</name>
<dbReference type="EMBL" id="KB446536">
    <property type="protein sequence ID" value="EME48021.1"/>
    <property type="molecule type" value="Genomic_DNA"/>
</dbReference>
<evidence type="ECO:0000259" key="2">
    <source>
        <dbReference type="SMART" id="SM00382"/>
    </source>
</evidence>
<dbReference type="STRING" id="675120.N1PWW0"/>
<dbReference type="PRINTS" id="PR00624">
    <property type="entry name" value="HISTONEH5"/>
</dbReference>
<dbReference type="InterPro" id="IPR054289">
    <property type="entry name" value="DUF7025"/>
</dbReference>
<feature type="compositionally biased region" description="Polar residues" evidence="1">
    <location>
        <begin position="61"/>
        <end position="75"/>
    </location>
</feature>
<feature type="compositionally biased region" description="Basic and acidic residues" evidence="1">
    <location>
        <begin position="45"/>
        <end position="60"/>
    </location>
</feature>
<dbReference type="PANTHER" id="PTHR46411">
    <property type="entry name" value="FAMILY ATPASE, PUTATIVE-RELATED"/>
    <property type="match status" value="1"/>
</dbReference>
<feature type="domain" description="AAA+ ATPase" evidence="2">
    <location>
        <begin position="750"/>
        <end position="877"/>
    </location>
</feature>
<dbReference type="GO" id="GO:0000786">
    <property type="term" value="C:nucleosome"/>
    <property type="evidence" value="ECO:0007669"/>
    <property type="project" value="InterPro"/>
</dbReference>
<dbReference type="InterPro" id="IPR003593">
    <property type="entry name" value="AAA+_ATPase"/>
</dbReference>
<feature type="compositionally biased region" description="Basic residues" evidence="1">
    <location>
        <begin position="83"/>
        <end position="109"/>
    </location>
</feature>
<dbReference type="Pfam" id="PF23232">
    <property type="entry name" value="AAA_lid_13"/>
    <property type="match status" value="1"/>
</dbReference>
<gene>
    <name evidence="3" type="ORF">DOTSEDRAFT_69824</name>
</gene>
<keyword evidence="4" id="KW-1185">Reference proteome</keyword>
<dbReference type="eggNOG" id="KOG0730">
    <property type="taxonomic scope" value="Eukaryota"/>
</dbReference>
<dbReference type="GO" id="GO:0030527">
    <property type="term" value="F:structural constituent of chromatin"/>
    <property type="evidence" value="ECO:0007669"/>
    <property type="project" value="InterPro"/>
</dbReference>
<dbReference type="InterPro" id="IPR056599">
    <property type="entry name" value="AAA_lid_fung"/>
</dbReference>
<dbReference type="InterPro" id="IPR003959">
    <property type="entry name" value="ATPase_AAA_core"/>
</dbReference>
<reference evidence="4" key="1">
    <citation type="journal article" date="2012" name="PLoS Genet.">
        <title>The genomes of the fungal plant pathogens Cladosporium fulvum and Dothistroma septosporum reveal adaptation to different hosts and lifestyles but also signatures of common ancestry.</title>
        <authorList>
            <person name="de Wit P.J.G.M."/>
            <person name="van der Burgt A."/>
            <person name="Oekmen B."/>
            <person name="Stergiopoulos I."/>
            <person name="Abd-Elsalam K.A."/>
            <person name="Aerts A.L."/>
            <person name="Bahkali A.H."/>
            <person name="Beenen H.G."/>
            <person name="Chettri P."/>
            <person name="Cox M.P."/>
            <person name="Datema E."/>
            <person name="de Vries R.P."/>
            <person name="Dhillon B."/>
            <person name="Ganley A.R."/>
            <person name="Griffiths S.A."/>
            <person name="Guo Y."/>
            <person name="Hamelin R.C."/>
            <person name="Henrissat B."/>
            <person name="Kabir M.S."/>
            <person name="Jashni M.K."/>
            <person name="Kema G."/>
            <person name="Klaubauf S."/>
            <person name="Lapidus A."/>
            <person name="Levasseur A."/>
            <person name="Lindquist E."/>
            <person name="Mehrabi R."/>
            <person name="Ohm R.A."/>
            <person name="Owen T.J."/>
            <person name="Salamov A."/>
            <person name="Schwelm A."/>
            <person name="Schijlen E."/>
            <person name="Sun H."/>
            <person name="van den Burg H.A."/>
            <person name="van Ham R.C.H.J."/>
            <person name="Zhang S."/>
            <person name="Goodwin S.B."/>
            <person name="Grigoriev I.V."/>
            <person name="Collemare J."/>
            <person name="Bradshaw R.E."/>
        </authorList>
    </citation>
    <scope>NUCLEOTIDE SEQUENCE [LARGE SCALE GENOMIC DNA]</scope>
    <source>
        <strain evidence="4">NZE10 / CBS 128990</strain>
    </source>
</reference>
<dbReference type="GO" id="GO:0003677">
    <property type="term" value="F:DNA binding"/>
    <property type="evidence" value="ECO:0007669"/>
    <property type="project" value="InterPro"/>
</dbReference>
<organism evidence="3 4">
    <name type="scientific">Dothistroma septosporum (strain NZE10 / CBS 128990)</name>
    <name type="common">Red band needle blight fungus</name>
    <name type="synonym">Mycosphaerella pini</name>
    <dbReference type="NCBI Taxonomy" id="675120"/>
    <lineage>
        <taxon>Eukaryota</taxon>
        <taxon>Fungi</taxon>
        <taxon>Dikarya</taxon>
        <taxon>Ascomycota</taxon>
        <taxon>Pezizomycotina</taxon>
        <taxon>Dothideomycetes</taxon>
        <taxon>Dothideomycetidae</taxon>
        <taxon>Mycosphaerellales</taxon>
        <taxon>Mycosphaerellaceae</taxon>
        <taxon>Dothistroma</taxon>
    </lineage>
</organism>
<dbReference type="PANTHER" id="PTHR46411:SF1">
    <property type="entry name" value="FAMILY ATPASE, PUTATIVE (AFU_ORTHOLOGUE AFUA_7G05752)-RELATED"/>
    <property type="match status" value="1"/>
</dbReference>
<feature type="compositionally biased region" description="Basic residues" evidence="1">
    <location>
        <begin position="189"/>
        <end position="198"/>
    </location>
</feature>
<evidence type="ECO:0000256" key="1">
    <source>
        <dbReference type="SAM" id="MobiDB-lite"/>
    </source>
</evidence>
<feature type="region of interest" description="Disordered" evidence="1">
    <location>
        <begin position="586"/>
        <end position="623"/>
    </location>
</feature>
<dbReference type="AlphaFoldDB" id="N1PWW0"/>
<feature type="compositionally biased region" description="Acidic residues" evidence="1">
    <location>
        <begin position="586"/>
        <end position="607"/>
    </location>
</feature>